<name>A0ABY4DU91_9NEIS</name>
<sequence length="56" mass="6353">MVSDKWFDILAIPNDFGRLKHVGFEYPTLYGVSRGVCSRKPCACKGRLKKCFQTAL</sequence>
<keyword evidence="2" id="KW-1185">Reference proteome</keyword>
<dbReference type="Proteomes" id="UP000829817">
    <property type="component" value="Chromosome"/>
</dbReference>
<gene>
    <name evidence="1" type="ORF">LVJ83_03830</name>
</gene>
<organism evidence="1 2">
    <name type="scientific">Uruburuella testudinis</name>
    <dbReference type="NCBI Taxonomy" id="1282863"/>
    <lineage>
        <taxon>Bacteria</taxon>
        <taxon>Pseudomonadati</taxon>
        <taxon>Pseudomonadota</taxon>
        <taxon>Betaproteobacteria</taxon>
        <taxon>Neisseriales</taxon>
        <taxon>Neisseriaceae</taxon>
        <taxon>Uruburuella</taxon>
    </lineage>
</organism>
<protein>
    <submittedName>
        <fullName evidence="1">Uncharacterized protein</fullName>
    </submittedName>
</protein>
<reference evidence="1 2" key="1">
    <citation type="journal article" date="2022" name="Res Sq">
        <title>Evolution of multicellular longitudinally dividing oral cavity symbionts (Neisseriaceae).</title>
        <authorList>
            <person name="Nyongesa S."/>
            <person name="Weber P."/>
            <person name="Bernet E."/>
            <person name="Pullido F."/>
            <person name="Nieckarz M."/>
            <person name="Delaby M."/>
            <person name="Nieves C."/>
            <person name="Viehboeck T."/>
            <person name="Krause N."/>
            <person name="Rivera-Millot A."/>
            <person name="Nakamura A."/>
            <person name="Vischer N."/>
            <person name="VanNieuwenhze M."/>
            <person name="Brun Y."/>
            <person name="Cava F."/>
            <person name="Bulgheresi S."/>
            <person name="Veyrier F."/>
        </authorList>
    </citation>
    <scope>NUCLEOTIDE SEQUENCE [LARGE SCALE GENOMIC DNA]</scope>
    <source>
        <strain evidence="1 2">CCUG 63373m</strain>
    </source>
</reference>
<evidence type="ECO:0000313" key="1">
    <source>
        <dbReference type="EMBL" id="UOO82600.1"/>
    </source>
</evidence>
<dbReference type="RefSeq" id="WP_244786467.1">
    <property type="nucleotide sequence ID" value="NZ_CP091508.1"/>
</dbReference>
<accession>A0ABY4DU91</accession>
<evidence type="ECO:0000313" key="2">
    <source>
        <dbReference type="Proteomes" id="UP000829817"/>
    </source>
</evidence>
<proteinExistence type="predicted"/>
<dbReference type="EMBL" id="CP091508">
    <property type="protein sequence ID" value="UOO82600.1"/>
    <property type="molecule type" value="Genomic_DNA"/>
</dbReference>